<name>A0ABR1QNI1_9PEZI</name>
<feature type="region of interest" description="Disordered" evidence="1">
    <location>
        <begin position="106"/>
        <end position="126"/>
    </location>
</feature>
<organism evidence="2 3">
    <name type="scientific">Apiospora aurea</name>
    <dbReference type="NCBI Taxonomy" id="335848"/>
    <lineage>
        <taxon>Eukaryota</taxon>
        <taxon>Fungi</taxon>
        <taxon>Dikarya</taxon>
        <taxon>Ascomycota</taxon>
        <taxon>Pezizomycotina</taxon>
        <taxon>Sordariomycetes</taxon>
        <taxon>Xylariomycetidae</taxon>
        <taxon>Amphisphaeriales</taxon>
        <taxon>Apiosporaceae</taxon>
        <taxon>Apiospora</taxon>
    </lineage>
</organism>
<dbReference type="EMBL" id="JAQQWE010000003">
    <property type="protein sequence ID" value="KAK7959897.1"/>
    <property type="molecule type" value="Genomic_DNA"/>
</dbReference>
<gene>
    <name evidence="2" type="ORF">PG986_004751</name>
</gene>
<comment type="caution">
    <text evidence="2">The sequence shown here is derived from an EMBL/GenBank/DDBJ whole genome shotgun (WGS) entry which is preliminary data.</text>
</comment>
<dbReference type="Proteomes" id="UP001391051">
    <property type="component" value="Unassembled WGS sequence"/>
</dbReference>
<keyword evidence="3" id="KW-1185">Reference proteome</keyword>
<evidence type="ECO:0000313" key="2">
    <source>
        <dbReference type="EMBL" id="KAK7959897.1"/>
    </source>
</evidence>
<accession>A0ABR1QNI1</accession>
<feature type="compositionally biased region" description="Basic and acidic residues" evidence="1">
    <location>
        <begin position="106"/>
        <end position="119"/>
    </location>
</feature>
<dbReference type="GeneID" id="92074035"/>
<feature type="region of interest" description="Disordered" evidence="1">
    <location>
        <begin position="1"/>
        <end position="28"/>
    </location>
</feature>
<evidence type="ECO:0000256" key="1">
    <source>
        <dbReference type="SAM" id="MobiDB-lite"/>
    </source>
</evidence>
<dbReference type="RefSeq" id="XP_066703600.1">
    <property type="nucleotide sequence ID" value="XM_066840973.1"/>
</dbReference>
<evidence type="ECO:0000313" key="3">
    <source>
        <dbReference type="Proteomes" id="UP001391051"/>
    </source>
</evidence>
<proteinExistence type="predicted"/>
<reference evidence="2 3" key="1">
    <citation type="submission" date="2023-01" db="EMBL/GenBank/DDBJ databases">
        <title>Analysis of 21 Apiospora genomes using comparative genomics revels a genus with tremendous synthesis potential of carbohydrate active enzymes and secondary metabolites.</title>
        <authorList>
            <person name="Sorensen T."/>
        </authorList>
    </citation>
    <scope>NUCLEOTIDE SEQUENCE [LARGE SCALE GENOMIC DNA]</scope>
    <source>
        <strain evidence="2 3">CBS 24483</strain>
    </source>
</reference>
<protein>
    <submittedName>
        <fullName evidence="2">Uncharacterized protein</fullName>
    </submittedName>
</protein>
<sequence length="126" mass="14246">MSDTTKDAPSTPAINKTCLPPSNSTTAPSTPWSFVTWFFRTPAQEWLDGLPKDAEGFEDLVWADNNDDGRPPADSDLLDFIVDDYWVYIGTRADLREKQRQREALLKKPEKKEANKETDVMGYSSS</sequence>